<feature type="region of interest" description="Disordered" evidence="1">
    <location>
        <begin position="20"/>
        <end position="52"/>
    </location>
</feature>
<proteinExistence type="predicted"/>
<sequence length="52" mass="6206">MTRRERFRLYASEHFTVLADQPASPRRRGTVERQTRRAALSRLARLPHHPRP</sequence>
<dbReference type="Proteomes" id="UP000266906">
    <property type="component" value="Unassembled WGS sequence"/>
</dbReference>
<gene>
    <name evidence="2" type="ORF">EDD38_6914</name>
</gene>
<reference evidence="2 3" key="1">
    <citation type="submission" date="2018-11" db="EMBL/GenBank/DDBJ databases">
        <title>Sequencing the genomes of 1000 actinobacteria strains.</title>
        <authorList>
            <person name="Klenk H.-P."/>
        </authorList>
    </citation>
    <scope>NUCLEOTIDE SEQUENCE [LARGE SCALE GENOMIC DNA]</scope>
    <source>
        <strain evidence="2 3">DSM 44781</strain>
    </source>
</reference>
<dbReference type="EMBL" id="RKQG01000003">
    <property type="protein sequence ID" value="RPE27629.1"/>
    <property type="molecule type" value="Genomic_DNA"/>
</dbReference>
<evidence type="ECO:0000313" key="3">
    <source>
        <dbReference type="Proteomes" id="UP000266906"/>
    </source>
</evidence>
<dbReference type="RefSeq" id="WP_162871780.1">
    <property type="nucleotide sequence ID" value="NZ_JBEYIY010000067.1"/>
</dbReference>
<keyword evidence="3" id="KW-1185">Reference proteome</keyword>
<organism evidence="2 3">
    <name type="scientific">Kitasatospora cineracea</name>
    <dbReference type="NCBI Taxonomy" id="88074"/>
    <lineage>
        <taxon>Bacteria</taxon>
        <taxon>Bacillati</taxon>
        <taxon>Actinomycetota</taxon>
        <taxon>Actinomycetes</taxon>
        <taxon>Kitasatosporales</taxon>
        <taxon>Streptomycetaceae</taxon>
        <taxon>Kitasatospora</taxon>
    </lineage>
</organism>
<name>A0A3N4R8D8_9ACTN</name>
<evidence type="ECO:0000313" key="2">
    <source>
        <dbReference type="EMBL" id="RPE27629.1"/>
    </source>
</evidence>
<comment type="caution">
    <text evidence="2">The sequence shown here is derived from an EMBL/GenBank/DDBJ whole genome shotgun (WGS) entry which is preliminary data.</text>
</comment>
<dbReference type="AlphaFoldDB" id="A0A3N4R8D8"/>
<protein>
    <submittedName>
        <fullName evidence="2">Uncharacterized protein</fullName>
    </submittedName>
</protein>
<evidence type="ECO:0000256" key="1">
    <source>
        <dbReference type="SAM" id="MobiDB-lite"/>
    </source>
</evidence>
<accession>A0A3N4R8D8</accession>